<keyword evidence="4" id="KW-1185">Reference proteome</keyword>
<dbReference type="EMBL" id="LGCL01000015">
    <property type="protein sequence ID" value="KPL78963.1"/>
    <property type="molecule type" value="Genomic_DNA"/>
</dbReference>
<dbReference type="PANTHER" id="PTHR20930:SF0">
    <property type="entry name" value="PROTEIN ILRUN"/>
    <property type="match status" value="1"/>
</dbReference>
<dbReference type="STRING" id="1134406.ADN00_03455"/>
<organism evidence="3 4">
    <name type="scientific">Ornatilinea apprima</name>
    <dbReference type="NCBI Taxonomy" id="1134406"/>
    <lineage>
        <taxon>Bacteria</taxon>
        <taxon>Bacillati</taxon>
        <taxon>Chloroflexota</taxon>
        <taxon>Anaerolineae</taxon>
        <taxon>Anaerolineales</taxon>
        <taxon>Anaerolineaceae</taxon>
        <taxon>Ornatilinea</taxon>
    </lineage>
</organism>
<gene>
    <name evidence="3" type="ORF">ADN00_03455</name>
</gene>
<dbReference type="CDD" id="cd14947">
    <property type="entry name" value="NBR1_like"/>
    <property type="match status" value="1"/>
</dbReference>
<dbReference type="Gene3D" id="2.60.40.10">
    <property type="entry name" value="Immunoglobulins"/>
    <property type="match status" value="1"/>
</dbReference>
<dbReference type="PROSITE" id="PS51257">
    <property type="entry name" value="PROKAR_LIPOPROTEIN"/>
    <property type="match status" value="1"/>
</dbReference>
<dbReference type="Proteomes" id="UP000050417">
    <property type="component" value="Unassembled WGS sequence"/>
</dbReference>
<dbReference type="InterPro" id="IPR013783">
    <property type="entry name" value="Ig-like_fold"/>
</dbReference>
<evidence type="ECO:0000256" key="1">
    <source>
        <dbReference type="SAM" id="MobiDB-lite"/>
    </source>
</evidence>
<comment type="caution">
    <text evidence="3">The sequence shown here is derived from an EMBL/GenBank/DDBJ whole genome shotgun (WGS) entry which is preliminary data.</text>
</comment>
<name>A0A0P6XA64_9CHLR</name>
<evidence type="ECO:0000313" key="3">
    <source>
        <dbReference type="EMBL" id="KPL78963.1"/>
    </source>
</evidence>
<sequence>MIVRQMSTSVHLFWTGKPILLAQLSCLLFLASCSMPAGEVPMPAGLPTPTAAAIPNPVTAGDETQPDLSPTPPPSAHVPREGLYLAQPGNPIDVTVPDGTPLRPGEPFTKTWRLVNVGLESWTPEFALVWFSGDTMSLYKEQSLRVVVAPGEALELSVEMIAPEKPGSYQSNWKLRAADGTLFGLGPHGNSPFWAKIQVEDIGMASAAAASPTPQATTVINGYIRLNPSDELDFDGVEPVADAMTDVKFVVDGDSGAQLSPVNGARISIFGSRIPTYDECVSSLLFADSIGLVLSDAPAYICFYTDQKIPGYASLDLSQIDVNVLVLTYATWDIP</sequence>
<proteinExistence type="predicted"/>
<reference evidence="3 4" key="1">
    <citation type="submission" date="2015-07" db="EMBL/GenBank/DDBJ databases">
        <title>Genome sequence of Ornatilinea apprima DSM 23815.</title>
        <authorList>
            <person name="Hemp J."/>
            <person name="Ward L.M."/>
            <person name="Pace L.A."/>
            <person name="Fischer W.W."/>
        </authorList>
    </citation>
    <scope>NUCLEOTIDE SEQUENCE [LARGE SCALE GENOMIC DNA]</scope>
    <source>
        <strain evidence="3 4">P3M-1</strain>
    </source>
</reference>
<dbReference type="PANTHER" id="PTHR20930">
    <property type="entry name" value="OVARIAN CARCINOMA ANTIGEN CA125-RELATED"/>
    <property type="match status" value="1"/>
</dbReference>
<protein>
    <recommendedName>
        <fullName evidence="2">Nbr1 FW domain-containing protein</fullName>
    </recommendedName>
</protein>
<feature type="region of interest" description="Disordered" evidence="1">
    <location>
        <begin position="49"/>
        <end position="77"/>
    </location>
</feature>
<feature type="domain" description="Nbr1 FW" evidence="2">
    <location>
        <begin position="95"/>
        <end position="199"/>
    </location>
</feature>
<evidence type="ECO:0000313" key="4">
    <source>
        <dbReference type="Proteomes" id="UP000050417"/>
    </source>
</evidence>
<dbReference type="InterPro" id="IPR032350">
    <property type="entry name" value="Nbr1_FW"/>
</dbReference>
<accession>A0A0P6XA64</accession>
<evidence type="ECO:0000259" key="2">
    <source>
        <dbReference type="Pfam" id="PF16158"/>
    </source>
</evidence>
<dbReference type="AlphaFoldDB" id="A0A0P6XA64"/>
<dbReference type="Pfam" id="PF16158">
    <property type="entry name" value="N_BRCA1_IG"/>
    <property type="match status" value="1"/>
</dbReference>